<dbReference type="PANTHER" id="PTHR31013">
    <property type="entry name" value="THAUMATIN FAMILY PROTEIN-RELATED"/>
    <property type="match status" value="1"/>
</dbReference>
<gene>
    <name evidence="1" type="ORF">DID88_005187</name>
</gene>
<dbReference type="SUPFAM" id="SSF49870">
    <property type="entry name" value="Osmotin, thaumatin-like protein"/>
    <property type="match status" value="1"/>
</dbReference>
<dbReference type="InterPro" id="IPR037176">
    <property type="entry name" value="Osmotin/thaumatin-like_sf"/>
</dbReference>
<name>A0A395IGM1_9HELO</name>
<dbReference type="Gene3D" id="2.60.110.10">
    <property type="entry name" value="Thaumatin"/>
    <property type="match status" value="1"/>
</dbReference>
<dbReference type="Proteomes" id="UP000249056">
    <property type="component" value="Unassembled WGS sequence"/>
</dbReference>
<dbReference type="OrthoDB" id="3461844at2759"/>
<dbReference type="InterPro" id="IPR001938">
    <property type="entry name" value="Thaumatin"/>
</dbReference>
<accession>A0A395IGM1</accession>
<dbReference type="Pfam" id="PF00314">
    <property type="entry name" value="Thaumatin"/>
    <property type="match status" value="1"/>
</dbReference>
<sequence>MARSAHPLRLTDVEKVRIDPGEGVMILNLGLFYGNGTYSGRITFHFGCETDGTNCETEKKLRDLSHGDLYSLFERPGEAFELGYDASFVDTQHLEMLVHYPDMKACAKPAGRTRSPTLGCPSENLRSYNDGKSAWLVCMSDCNLYKTDEARCRGEFQVSDRCTSSSAHMTVKCPEAFGWAYNDPEAFKNCKEQSEVYIEIGLKSEMEWWKKNSDETLRSENLKFFEALN</sequence>
<evidence type="ECO:0000313" key="1">
    <source>
        <dbReference type="EMBL" id="RAL58483.1"/>
    </source>
</evidence>
<evidence type="ECO:0000313" key="2">
    <source>
        <dbReference type="Proteomes" id="UP000249056"/>
    </source>
</evidence>
<keyword evidence="2" id="KW-1185">Reference proteome</keyword>
<dbReference type="AlphaFoldDB" id="A0A395IGM1"/>
<dbReference type="PANTHER" id="PTHR31013:SF2">
    <property type="entry name" value="THAUMATIN-LIKE PROTEIN"/>
    <property type="match status" value="1"/>
</dbReference>
<dbReference type="EMBL" id="QKRW01000080">
    <property type="protein sequence ID" value="RAL58483.1"/>
    <property type="molecule type" value="Genomic_DNA"/>
</dbReference>
<organism evidence="1 2">
    <name type="scientific">Monilinia fructigena</name>
    <dbReference type="NCBI Taxonomy" id="38457"/>
    <lineage>
        <taxon>Eukaryota</taxon>
        <taxon>Fungi</taxon>
        <taxon>Dikarya</taxon>
        <taxon>Ascomycota</taxon>
        <taxon>Pezizomycotina</taxon>
        <taxon>Leotiomycetes</taxon>
        <taxon>Helotiales</taxon>
        <taxon>Sclerotiniaceae</taxon>
        <taxon>Monilinia</taxon>
    </lineage>
</organism>
<reference evidence="1 2" key="1">
    <citation type="submission" date="2018-06" db="EMBL/GenBank/DDBJ databases">
        <title>Genome Sequence of the Brown Rot Fungal Pathogen Monilinia fructigena.</title>
        <authorList>
            <person name="Landi L."/>
            <person name="De Miccolis Angelini R.M."/>
            <person name="Pollastro S."/>
            <person name="Abate D."/>
            <person name="Faretra F."/>
            <person name="Romanazzi G."/>
        </authorList>
    </citation>
    <scope>NUCLEOTIDE SEQUENCE [LARGE SCALE GENOMIC DNA]</scope>
    <source>
        <strain evidence="1 2">Mfrg269</strain>
    </source>
</reference>
<proteinExistence type="predicted"/>
<comment type="caution">
    <text evidence="1">The sequence shown here is derived from an EMBL/GenBank/DDBJ whole genome shotgun (WGS) entry which is preliminary data.</text>
</comment>
<protein>
    <submittedName>
        <fullName evidence="1">Uncharacterized protein</fullName>
    </submittedName>
</protein>